<evidence type="ECO:0000313" key="3">
    <source>
        <dbReference type="Proteomes" id="UP000694393"/>
    </source>
</evidence>
<dbReference type="AlphaFoldDB" id="A0A8C8SBT0"/>
<dbReference type="InterPro" id="IPR053234">
    <property type="entry name" value="RPM1_Interactor"/>
</dbReference>
<organism evidence="2 3">
    <name type="scientific">Pelusios castaneus</name>
    <name type="common">West African mud turtle</name>
    <dbReference type="NCBI Taxonomy" id="367368"/>
    <lineage>
        <taxon>Eukaryota</taxon>
        <taxon>Metazoa</taxon>
        <taxon>Chordata</taxon>
        <taxon>Craniata</taxon>
        <taxon>Vertebrata</taxon>
        <taxon>Euteleostomi</taxon>
        <taxon>Archelosauria</taxon>
        <taxon>Testudinata</taxon>
        <taxon>Testudines</taxon>
        <taxon>Pleurodira</taxon>
        <taxon>Pelomedusidae</taxon>
        <taxon>Pelusios</taxon>
    </lineage>
</organism>
<sequence length="244" mass="27754">MGPVQEDAREESVILISDDESESPTGNSVVLVELLEKSIAEENKTEEVVDEESQLVVTFCKQGKVMPHARYDCMIHPFERAECETCSPLENNASICDQCYCYICDKLASECRDWTAPSHSHCNAHNKSKFWKDQRDVALAGILVMFNFELTDIDADLRHGGSLLVKFVHELAVEYNKYLVGERVPPNSHECFCVPKRRPGQCNICRQRHMEVMYRYSDIFELVTAFLNQAEKENPKAAAIMLLG</sequence>
<name>A0A8C8SBT0_9SAUR</name>
<feature type="region of interest" description="Disordered" evidence="1">
    <location>
        <begin position="1"/>
        <end position="24"/>
    </location>
</feature>
<reference evidence="2" key="1">
    <citation type="submission" date="2025-08" db="UniProtKB">
        <authorList>
            <consortium name="Ensembl"/>
        </authorList>
    </citation>
    <scope>IDENTIFICATION</scope>
</reference>
<keyword evidence="3" id="KW-1185">Reference proteome</keyword>
<dbReference type="Ensembl" id="ENSPCET00000017861.1">
    <property type="protein sequence ID" value="ENSPCEP00000017257.1"/>
    <property type="gene ID" value="ENSPCEG00000013566.1"/>
</dbReference>
<evidence type="ECO:0000313" key="2">
    <source>
        <dbReference type="Ensembl" id="ENSPCEP00000017257.1"/>
    </source>
</evidence>
<dbReference type="Proteomes" id="UP000694393">
    <property type="component" value="Unplaced"/>
</dbReference>
<feature type="compositionally biased region" description="Basic and acidic residues" evidence="1">
    <location>
        <begin position="1"/>
        <end position="12"/>
    </location>
</feature>
<proteinExistence type="predicted"/>
<protein>
    <submittedName>
        <fullName evidence="2">Uncharacterized protein</fullName>
    </submittedName>
</protein>
<reference evidence="2" key="2">
    <citation type="submission" date="2025-09" db="UniProtKB">
        <authorList>
            <consortium name="Ensembl"/>
        </authorList>
    </citation>
    <scope>IDENTIFICATION</scope>
</reference>
<dbReference type="PANTHER" id="PTHR33443">
    <property type="entry name" value="ZGC:112980"/>
    <property type="match status" value="1"/>
</dbReference>
<accession>A0A8C8SBT0</accession>
<dbReference type="PANTHER" id="PTHR33443:SF30">
    <property type="entry name" value="SARCOSINE DEHYDROGENASE-2C PROTEIN"/>
    <property type="match status" value="1"/>
</dbReference>
<evidence type="ECO:0000256" key="1">
    <source>
        <dbReference type="SAM" id="MobiDB-lite"/>
    </source>
</evidence>